<dbReference type="PROSITE" id="PS00086">
    <property type="entry name" value="CYTOCHROME_P450"/>
    <property type="match status" value="1"/>
</dbReference>
<evidence type="ECO:0000256" key="6">
    <source>
        <dbReference type="PIRSR" id="PIRSR602401-1"/>
    </source>
</evidence>
<evidence type="ECO:0000256" key="4">
    <source>
        <dbReference type="ARBA" id="ARBA00022723"/>
    </source>
</evidence>
<comment type="caution">
    <text evidence="8">The sequence shown here is derived from an EMBL/GenBank/DDBJ whole genome shotgun (WGS) entry which is preliminary data.</text>
</comment>
<evidence type="ECO:0008006" key="10">
    <source>
        <dbReference type="Google" id="ProtNLM"/>
    </source>
</evidence>
<dbReference type="GO" id="GO:0016705">
    <property type="term" value="F:oxidoreductase activity, acting on paired donors, with incorporation or reduction of molecular oxygen"/>
    <property type="evidence" value="ECO:0007669"/>
    <property type="project" value="InterPro"/>
</dbReference>
<protein>
    <recommendedName>
        <fullName evidence="10">Cytochrome P450</fullName>
    </recommendedName>
</protein>
<reference evidence="8" key="1">
    <citation type="submission" date="2022-10" db="EMBL/GenBank/DDBJ databases">
        <title>Tapping the CABI collections for fungal endophytes: first genome assemblies for Collariella, Neodidymelliopsis, Ascochyta clinopodiicola, Didymella pomorum, Didymosphaeria variabile, Neocosmospora piperis and Neocucurbitaria cava.</title>
        <authorList>
            <person name="Hill R."/>
        </authorList>
    </citation>
    <scope>NUCLEOTIDE SEQUENCE</scope>
    <source>
        <strain evidence="8">IMI 355082</strain>
    </source>
</reference>
<dbReference type="InterPro" id="IPR050121">
    <property type="entry name" value="Cytochrome_P450_monoxygenase"/>
</dbReference>
<dbReference type="EMBL" id="JAPEVB010000001">
    <property type="protein sequence ID" value="KAJ4397037.1"/>
    <property type="molecule type" value="Genomic_DNA"/>
</dbReference>
<evidence type="ECO:0000313" key="9">
    <source>
        <dbReference type="Proteomes" id="UP001140453"/>
    </source>
</evidence>
<dbReference type="Pfam" id="PF00067">
    <property type="entry name" value="p450"/>
    <property type="match status" value="1"/>
</dbReference>
<dbReference type="Proteomes" id="UP001140453">
    <property type="component" value="Unassembled WGS sequence"/>
</dbReference>
<dbReference type="PRINTS" id="PR00463">
    <property type="entry name" value="EP450I"/>
</dbReference>
<evidence type="ECO:0000256" key="1">
    <source>
        <dbReference type="ARBA" id="ARBA00001971"/>
    </source>
</evidence>
<keyword evidence="4 6" id="KW-0479">Metal-binding</keyword>
<evidence type="ECO:0000256" key="5">
    <source>
        <dbReference type="ARBA" id="ARBA00023004"/>
    </source>
</evidence>
<dbReference type="GO" id="GO:0020037">
    <property type="term" value="F:heme binding"/>
    <property type="evidence" value="ECO:0007669"/>
    <property type="project" value="InterPro"/>
</dbReference>
<dbReference type="Gene3D" id="1.10.630.10">
    <property type="entry name" value="Cytochrome P450"/>
    <property type="match status" value="1"/>
</dbReference>
<dbReference type="InterPro" id="IPR002401">
    <property type="entry name" value="Cyt_P450_E_grp-I"/>
</dbReference>
<dbReference type="GO" id="GO:0005506">
    <property type="term" value="F:iron ion binding"/>
    <property type="evidence" value="ECO:0007669"/>
    <property type="project" value="InterPro"/>
</dbReference>
<comment type="similarity">
    <text evidence="2 7">Belongs to the cytochrome P450 family.</text>
</comment>
<evidence type="ECO:0000256" key="3">
    <source>
        <dbReference type="ARBA" id="ARBA00022617"/>
    </source>
</evidence>
<dbReference type="InterPro" id="IPR017972">
    <property type="entry name" value="Cyt_P450_CS"/>
</dbReference>
<keyword evidence="5 6" id="KW-0408">Iron</keyword>
<evidence type="ECO:0000313" key="8">
    <source>
        <dbReference type="EMBL" id="KAJ4397037.1"/>
    </source>
</evidence>
<evidence type="ECO:0000256" key="2">
    <source>
        <dbReference type="ARBA" id="ARBA00010617"/>
    </source>
</evidence>
<feature type="binding site" description="axial binding residue" evidence="6">
    <location>
        <position position="463"/>
    </location>
    <ligand>
        <name>heme</name>
        <dbReference type="ChEBI" id="CHEBI:30413"/>
    </ligand>
    <ligandPart>
        <name>Fe</name>
        <dbReference type="ChEBI" id="CHEBI:18248"/>
    </ligandPart>
</feature>
<accession>A0A9W9D115</accession>
<dbReference type="PANTHER" id="PTHR24305:SF232">
    <property type="entry name" value="P450, PUTATIVE (EUROFUNG)-RELATED"/>
    <property type="match status" value="1"/>
</dbReference>
<dbReference type="GO" id="GO:0004497">
    <property type="term" value="F:monooxygenase activity"/>
    <property type="evidence" value="ECO:0007669"/>
    <property type="project" value="UniProtKB-KW"/>
</dbReference>
<dbReference type="AlphaFoldDB" id="A0A9W9D115"/>
<sequence length="606" mass="68260">MNGTMRYLSALLSLGTAALLYGILKLVLHRRKLRDVPKPPCSLFWGHLKLFAEVSALYPPNMHPQVVFTYMKQKYDLPEIFYVDLWPLGPVFMICTSIDALNLVETRLGLGQHVANQKSMDPLVGKDSIPSLNGRVWKEVHNMLLPAFRPQAIRKLMGKVAEEAGVFRDKLAPLADRGEAFGMVELASRMVFEVNAKTIVGLPLNAQEGGCQVHSDLKMPLEIWRDENGCWNSVRKSKLKSIRIDALARSGNWLRETVLERYRELKAENVKVSDNILDNCVIERIQAEADGLGGLEQDQAWLDLLVNNLRALLVGAQGTTNDTLVFIIMLLSAHPSCLQALREEHNRIAGHTFAAATDLLTNQPQRTSELEYTTGVIKETLRLFPVGFGVKHNDKTPDGHIELNGVRYPTLGRDSMIAVASHAMHHDPAIFPEPAKFNPARWAAPSAAMQKAWHPFSGGAHRCLGRELAMDELRGYLLGLVRWFDFEIVDLKPRTTPRVPWNDLDLKLGDLAFQELQLGACPRGNVMMRARRTERAWYMAYLWRLSELHPSSVYPNPEFCLSALARAIVQNKILSPLWREYYALPHYTSGGLRSLFAQSFRPTPAH</sequence>
<dbReference type="InterPro" id="IPR001128">
    <property type="entry name" value="Cyt_P450"/>
</dbReference>
<keyword evidence="9" id="KW-1185">Reference proteome</keyword>
<dbReference type="SUPFAM" id="SSF48264">
    <property type="entry name" value="Cytochrome P450"/>
    <property type="match status" value="1"/>
</dbReference>
<keyword evidence="3 6" id="KW-0349">Heme</keyword>
<keyword evidence="7" id="KW-0560">Oxidoreductase</keyword>
<evidence type="ECO:0000256" key="7">
    <source>
        <dbReference type="RuleBase" id="RU000461"/>
    </source>
</evidence>
<dbReference type="PRINTS" id="PR00385">
    <property type="entry name" value="P450"/>
</dbReference>
<organism evidence="8 9">
    <name type="scientific">Gnomoniopsis smithogilvyi</name>
    <dbReference type="NCBI Taxonomy" id="1191159"/>
    <lineage>
        <taxon>Eukaryota</taxon>
        <taxon>Fungi</taxon>
        <taxon>Dikarya</taxon>
        <taxon>Ascomycota</taxon>
        <taxon>Pezizomycotina</taxon>
        <taxon>Sordariomycetes</taxon>
        <taxon>Sordariomycetidae</taxon>
        <taxon>Diaporthales</taxon>
        <taxon>Gnomoniaceae</taxon>
        <taxon>Gnomoniopsis</taxon>
    </lineage>
</organism>
<proteinExistence type="inferred from homology"/>
<gene>
    <name evidence="8" type="ORF">N0V93_001261</name>
</gene>
<name>A0A9W9D115_9PEZI</name>
<dbReference type="OrthoDB" id="10029320at2759"/>
<dbReference type="InterPro" id="IPR036396">
    <property type="entry name" value="Cyt_P450_sf"/>
</dbReference>
<keyword evidence="7" id="KW-0503">Monooxygenase</keyword>
<dbReference type="PANTHER" id="PTHR24305">
    <property type="entry name" value="CYTOCHROME P450"/>
    <property type="match status" value="1"/>
</dbReference>
<comment type="cofactor">
    <cofactor evidence="1 6">
        <name>heme</name>
        <dbReference type="ChEBI" id="CHEBI:30413"/>
    </cofactor>
</comment>